<evidence type="ECO:0000256" key="1">
    <source>
        <dbReference type="SAM" id="SignalP"/>
    </source>
</evidence>
<evidence type="ECO:0000313" key="2">
    <source>
        <dbReference type="EMBL" id="GAA0246606.1"/>
    </source>
</evidence>
<dbReference type="RefSeq" id="WP_343936570.1">
    <property type="nucleotide sequence ID" value="NZ_BAAABU010000014.1"/>
</dbReference>
<protein>
    <submittedName>
        <fullName evidence="2">Uncharacterized protein</fullName>
    </submittedName>
</protein>
<accession>A0ABN0UDA5</accession>
<gene>
    <name evidence="2" type="ORF">GCM10010492_52670</name>
</gene>
<feature type="signal peptide" evidence="1">
    <location>
        <begin position="1"/>
        <end position="24"/>
    </location>
</feature>
<evidence type="ECO:0000313" key="3">
    <source>
        <dbReference type="Proteomes" id="UP001500416"/>
    </source>
</evidence>
<reference evidence="2 3" key="1">
    <citation type="journal article" date="2019" name="Int. J. Syst. Evol. Microbiol.">
        <title>The Global Catalogue of Microorganisms (GCM) 10K type strain sequencing project: providing services to taxonomists for standard genome sequencing and annotation.</title>
        <authorList>
            <consortium name="The Broad Institute Genomics Platform"/>
            <consortium name="The Broad Institute Genome Sequencing Center for Infectious Disease"/>
            <person name="Wu L."/>
            <person name="Ma J."/>
        </authorList>
    </citation>
    <scope>NUCLEOTIDE SEQUENCE [LARGE SCALE GENOMIC DNA]</scope>
    <source>
        <strain evidence="2 3">JCM 3380</strain>
    </source>
</reference>
<sequence>MRTLGKLVAATAAALVLTAPVATAAPAGGLAGPGGPAGLLSPVTALVGPLLGGIGG</sequence>
<feature type="chain" id="PRO_5045549058" evidence="1">
    <location>
        <begin position="25"/>
        <end position="56"/>
    </location>
</feature>
<keyword evidence="3" id="KW-1185">Reference proteome</keyword>
<organism evidence="2 3">
    <name type="scientific">Saccharothrix mutabilis subsp. mutabilis</name>
    <dbReference type="NCBI Taxonomy" id="66855"/>
    <lineage>
        <taxon>Bacteria</taxon>
        <taxon>Bacillati</taxon>
        <taxon>Actinomycetota</taxon>
        <taxon>Actinomycetes</taxon>
        <taxon>Pseudonocardiales</taxon>
        <taxon>Pseudonocardiaceae</taxon>
        <taxon>Saccharothrix</taxon>
    </lineage>
</organism>
<comment type="caution">
    <text evidence="2">The sequence shown here is derived from an EMBL/GenBank/DDBJ whole genome shotgun (WGS) entry which is preliminary data.</text>
</comment>
<keyword evidence="1" id="KW-0732">Signal</keyword>
<dbReference type="EMBL" id="BAAABU010000014">
    <property type="protein sequence ID" value="GAA0246606.1"/>
    <property type="molecule type" value="Genomic_DNA"/>
</dbReference>
<dbReference type="Proteomes" id="UP001500416">
    <property type="component" value="Unassembled WGS sequence"/>
</dbReference>
<name>A0ABN0UDA5_9PSEU</name>
<proteinExistence type="predicted"/>